<proteinExistence type="inferred from homology"/>
<evidence type="ECO:0000256" key="3">
    <source>
        <dbReference type="ARBA" id="ARBA00022741"/>
    </source>
</evidence>
<evidence type="ECO:0000256" key="2">
    <source>
        <dbReference type="ARBA" id="ARBA00022679"/>
    </source>
</evidence>
<evidence type="ECO:0000259" key="6">
    <source>
        <dbReference type="Pfam" id="PF00294"/>
    </source>
</evidence>
<comment type="caution">
    <text evidence="7">The sequence shown here is derived from an EMBL/GenBank/DDBJ whole genome shotgun (WGS) entry which is preliminary data.</text>
</comment>
<dbReference type="InterPro" id="IPR029056">
    <property type="entry name" value="Ribokinase-like"/>
</dbReference>
<dbReference type="InterPro" id="IPR002173">
    <property type="entry name" value="Carboh/pur_kinase_PfkB_CS"/>
</dbReference>
<keyword evidence="8" id="KW-1185">Reference proteome</keyword>
<evidence type="ECO:0000256" key="5">
    <source>
        <dbReference type="ARBA" id="ARBA00022840"/>
    </source>
</evidence>
<dbReference type="PANTHER" id="PTHR43085">
    <property type="entry name" value="HEXOKINASE FAMILY MEMBER"/>
    <property type="match status" value="1"/>
</dbReference>
<dbReference type="Pfam" id="PF00294">
    <property type="entry name" value="PfkB"/>
    <property type="match status" value="1"/>
</dbReference>
<keyword evidence="4 7" id="KW-0418">Kinase</keyword>
<dbReference type="RefSeq" id="WP_205119344.1">
    <property type="nucleotide sequence ID" value="NZ_JAFBCM010000001.1"/>
</dbReference>
<dbReference type="SUPFAM" id="SSF53613">
    <property type="entry name" value="Ribokinase-like"/>
    <property type="match status" value="1"/>
</dbReference>
<reference evidence="8" key="1">
    <citation type="journal article" date="2019" name="Int. J. Syst. Evol. Microbiol.">
        <title>The Global Catalogue of Microorganisms (GCM) 10K type strain sequencing project: providing services to taxonomists for standard genome sequencing and annotation.</title>
        <authorList>
            <consortium name="The Broad Institute Genomics Platform"/>
            <consortium name="The Broad Institute Genome Sequencing Center for Infectious Disease"/>
            <person name="Wu L."/>
            <person name="Ma J."/>
        </authorList>
    </citation>
    <scope>NUCLEOTIDE SEQUENCE [LARGE SCALE GENOMIC DNA]</scope>
    <source>
        <strain evidence="8">CGMCC 4.7241</strain>
    </source>
</reference>
<dbReference type="EC" id="2.7.1.-" evidence="7"/>
<name>A0ABV7YJI6_9ACTN</name>
<gene>
    <name evidence="7" type="ORF">ACFOUW_29105</name>
</gene>
<dbReference type="PROSITE" id="PS00584">
    <property type="entry name" value="PFKB_KINASES_2"/>
    <property type="match status" value="1"/>
</dbReference>
<comment type="similarity">
    <text evidence="1">Belongs to the carbohydrate kinase PfkB family.</text>
</comment>
<keyword evidence="3" id="KW-0547">Nucleotide-binding</keyword>
<dbReference type="GO" id="GO:0016301">
    <property type="term" value="F:kinase activity"/>
    <property type="evidence" value="ECO:0007669"/>
    <property type="project" value="UniProtKB-KW"/>
</dbReference>
<organism evidence="7 8">
    <name type="scientific">Tenggerimyces flavus</name>
    <dbReference type="NCBI Taxonomy" id="1708749"/>
    <lineage>
        <taxon>Bacteria</taxon>
        <taxon>Bacillati</taxon>
        <taxon>Actinomycetota</taxon>
        <taxon>Actinomycetes</taxon>
        <taxon>Propionibacteriales</taxon>
        <taxon>Nocardioidaceae</taxon>
        <taxon>Tenggerimyces</taxon>
    </lineage>
</organism>
<dbReference type="InterPro" id="IPR050306">
    <property type="entry name" value="PfkB_Carbo_kinase"/>
</dbReference>
<evidence type="ECO:0000313" key="8">
    <source>
        <dbReference type="Proteomes" id="UP001595699"/>
    </source>
</evidence>
<accession>A0ABV7YJI6</accession>
<keyword evidence="2 7" id="KW-0808">Transferase</keyword>
<evidence type="ECO:0000256" key="4">
    <source>
        <dbReference type="ARBA" id="ARBA00022777"/>
    </source>
</evidence>
<dbReference type="InterPro" id="IPR011611">
    <property type="entry name" value="PfkB_dom"/>
</dbReference>
<evidence type="ECO:0000256" key="1">
    <source>
        <dbReference type="ARBA" id="ARBA00010688"/>
    </source>
</evidence>
<dbReference type="Proteomes" id="UP001595699">
    <property type="component" value="Unassembled WGS sequence"/>
</dbReference>
<sequence length="312" mass="33174">MTVLVFGEALVDVVADPDDPQRFTAHPGGSPANLSIALARLGVQVEFAGRISDDRFGGLIRAHLTANDVDLSYSVEAPEQTTLAIVTLDENRAAEYAFYSTGTADWQWTDAELPRELGPEIAAVHGGSMTLAMAPGGEVIERFLASQRAERVVTIDPNVRPDIIGPLDAYRVQLERWLKIADIVKVSSDDLAVVYGDADPLAIARDWRAVEGGPSLVVVTCAGDGSFALLDADDEPVRRAPEPVTVVDTVGAGDSFMAGLLDALARSDRLSRPGLAKLTREDVAAALDWATRVAGVTVSRPGADPPRRAEVP</sequence>
<dbReference type="PANTHER" id="PTHR43085:SF1">
    <property type="entry name" value="PSEUDOURIDINE KINASE-RELATED"/>
    <property type="match status" value="1"/>
</dbReference>
<feature type="domain" description="Carbohydrate kinase PfkB" evidence="6">
    <location>
        <begin position="3"/>
        <end position="305"/>
    </location>
</feature>
<dbReference type="CDD" id="cd01167">
    <property type="entry name" value="bac_FRK"/>
    <property type="match status" value="1"/>
</dbReference>
<evidence type="ECO:0000313" key="7">
    <source>
        <dbReference type="EMBL" id="MFC3764929.1"/>
    </source>
</evidence>
<keyword evidence="5" id="KW-0067">ATP-binding</keyword>
<dbReference type="EMBL" id="JBHRZH010000036">
    <property type="protein sequence ID" value="MFC3764929.1"/>
    <property type="molecule type" value="Genomic_DNA"/>
</dbReference>
<protein>
    <submittedName>
        <fullName evidence="7">Carbohydrate kinase</fullName>
        <ecNumber evidence="7">2.7.1.-</ecNumber>
    </submittedName>
</protein>
<dbReference type="Gene3D" id="3.40.1190.20">
    <property type="match status" value="1"/>
</dbReference>